<proteinExistence type="predicted"/>
<evidence type="ECO:0000313" key="2">
    <source>
        <dbReference type="Proteomes" id="UP000326396"/>
    </source>
</evidence>
<accession>A0A5N6M4F3</accession>
<dbReference type="AlphaFoldDB" id="A0A5N6M4F3"/>
<evidence type="ECO:0000313" key="1">
    <source>
        <dbReference type="EMBL" id="KAD3068747.1"/>
    </source>
</evidence>
<sequence>MSRYSYIEIMCDASDFAIGVVLGQRDNGNYGLLIPDHGPTTSTGDERPLLMTVEFVVLVEPRLSDGIQVGDDGSCGCFFGSRIAAARAALVAELMDLVTGSSVEDDASQPQGRHEVDATRAISSLSKNDNIVNQKPLPSLIFIASRGDPKELLNFYVLKPIIPAKNEISDHNHYHCLEPMARKKHVQRHQITMRENDREGDKSFGIT</sequence>
<reference evidence="1 2" key="1">
    <citation type="submission" date="2019-05" db="EMBL/GenBank/DDBJ databases">
        <title>Mikania micrantha, genome provides insights into the molecular mechanism of rapid growth.</title>
        <authorList>
            <person name="Liu B."/>
        </authorList>
    </citation>
    <scope>NUCLEOTIDE SEQUENCE [LARGE SCALE GENOMIC DNA]</scope>
    <source>
        <strain evidence="1">NLD-2019</strain>
        <tissue evidence="1">Leaf</tissue>
    </source>
</reference>
<dbReference type="EMBL" id="SZYD01000017">
    <property type="protein sequence ID" value="KAD3068747.1"/>
    <property type="molecule type" value="Genomic_DNA"/>
</dbReference>
<name>A0A5N6M4F3_9ASTR</name>
<evidence type="ECO:0008006" key="3">
    <source>
        <dbReference type="Google" id="ProtNLM"/>
    </source>
</evidence>
<protein>
    <recommendedName>
        <fullName evidence="3">Reverse transcriptase/retrotransposon-derived protein RNase H-like domain-containing protein</fullName>
    </recommendedName>
</protein>
<dbReference type="Proteomes" id="UP000326396">
    <property type="component" value="Linkage Group LG7"/>
</dbReference>
<gene>
    <name evidence="1" type="ORF">E3N88_36627</name>
</gene>
<organism evidence="1 2">
    <name type="scientific">Mikania micrantha</name>
    <name type="common">bitter vine</name>
    <dbReference type="NCBI Taxonomy" id="192012"/>
    <lineage>
        <taxon>Eukaryota</taxon>
        <taxon>Viridiplantae</taxon>
        <taxon>Streptophyta</taxon>
        <taxon>Embryophyta</taxon>
        <taxon>Tracheophyta</taxon>
        <taxon>Spermatophyta</taxon>
        <taxon>Magnoliopsida</taxon>
        <taxon>eudicotyledons</taxon>
        <taxon>Gunneridae</taxon>
        <taxon>Pentapetalae</taxon>
        <taxon>asterids</taxon>
        <taxon>campanulids</taxon>
        <taxon>Asterales</taxon>
        <taxon>Asteraceae</taxon>
        <taxon>Asteroideae</taxon>
        <taxon>Heliantheae alliance</taxon>
        <taxon>Eupatorieae</taxon>
        <taxon>Mikania</taxon>
    </lineage>
</organism>
<keyword evidence="2" id="KW-1185">Reference proteome</keyword>
<comment type="caution">
    <text evidence="1">The sequence shown here is derived from an EMBL/GenBank/DDBJ whole genome shotgun (WGS) entry which is preliminary data.</text>
</comment>